<evidence type="ECO:0000256" key="6">
    <source>
        <dbReference type="ARBA" id="ARBA00022801"/>
    </source>
</evidence>
<dbReference type="AlphaFoldDB" id="A0A1I7IRQ2"/>
<dbReference type="Proteomes" id="UP000183508">
    <property type="component" value="Unassembled WGS sequence"/>
</dbReference>
<keyword evidence="5 11" id="KW-0812">Transmembrane</keyword>
<evidence type="ECO:0000256" key="7">
    <source>
        <dbReference type="ARBA" id="ARBA00022833"/>
    </source>
</evidence>
<dbReference type="RefSeq" id="WP_074951371.1">
    <property type="nucleotide sequence ID" value="NZ_FPBV01000007.1"/>
</dbReference>
<accession>A0A1I7IRQ2</accession>
<dbReference type="Pfam" id="PF02163">
    <property type="entry name" value="Peptidase_M50"/>
    <property type="match status" value="1"/>
</dbReference>
<dbReference type="EMBL" id="FPBV01000007">
    <property type="protein sequence ID" value="SFU75619.1"/>
    <property type="molecule type" value="Genomic_DNA"/>
</dbReference>
<dbReference type="PANTHER" id="PTHR42837:SF2">
    <property type="entry name" value="MEMBRANE METALLOPROTEASE ARASP2, CHLOROPLASTIC-RELATED"/>
    <property type="match status" value="1"/>
</dbReference>
<keyword evidence="9 11" id="KW-0482">Metalloprotease</keyword>
<evidence type="ECO:0000256" key="4">
    <source>
        <dbReference type="ARBA" id="ARBA00022670"/>
    </source>
</evidence>
<dbReference type="InterPro" id="IPR008915">
    <property type="entry name" value="Peptidase_M50"/>
</dbReference>
<dbReference type="InterPro" id="IPR041489">
    <property type="entry name" value="PDZ_6"/>
</dbReference>
<evidence type="ECO:0000256" key="11">
    <source>
        <dbReference type="RuleBase" id="RU362031"/>
    </source>
</evidence>
<evidence type="ECO:0000256" key="10">
    <source>
        <dbReference type="ARBA" id="ARBA00023136"/>
    </source>
</evidence>
<feature type="transmembrane region" description="Helical" evidence="11">
    <location>
        <begin position="347"/>
        <end position="367"/>
    </location>
</feature>
<dbReference type="SMART" id="SM00228">
    <property type="entry name" value="PDZ"/>
    <property type="match status" value="1"/>
</dbReference>
<comment type="subcellular location">
    <subcellularLocation>
        <location evidence="2">Membrane</location>
        <topology evidence="2">Multi-pass membrane protein</topology>
    </subcellularLocation>
</comment>
<sequence length="422" mass="46071">MTWAVLWGFLKSALAVVAVFVVSIVIHEFGHYWVAKRCGVAVPQFAIGFGPKLVRWVRRGTEFSIRLFPLGGLVQLAGEIPQDALFRLGEQLAVELDEAGRIRAIGEPADLPRGQVGVLRGLDLTDRMEMTLDFGEGPRVLPVVPRARLMTSRRNAIPLVERDEQMLGKPLHQRAAIILAGPVMNFLLAGVLFSVLFMHTGVPLDAPVIGGVVPDSPAQHAGLMKGDRVVSVEGQPVRTWSEFSHAIQRDDTTPPRPLHLEVERAGTVHTVEVTPMQTPDHVPVVGVNRALSFNPVRAVGSGFATVYHTSVNALHLYWQVVSQHRFNDLAGPVGIADAIGEQAQSGLWNVVAIAGLLSLNLGLFNLLPIPALDGGRLLFMVVEMVRGRALDPRKEGLVHFVGFALLMLFAVIITYRDVTRLF</sequence>
<dbReference type="InterPro" id="IPR004387">
    <property type="entry name" value="Pept_M50_Zn"/>
</dbReference>
<evidence type="ECO:0000256" key="8">
    <source>
        <dbReference type="ARBA" id="ARBA00022989"/>
    </source>
</evidence>
<evidence type="ECO:0000256" key="1">
    <source>
        <dbReference type="ARBA" id="ARBA00001947"/>
    </source>
</evidence>
<comment type="cofactor">
    <cofactor evidence="1 11">
        <name>Zn(2+)</name>
        <dbReference type="ChEBI" id="CHEBI:29105"/>
    </cofactor>
</comment>
<name>A0A1I7IRQ2_9BACL</name>
<feature type="transmembrane region" description="Helical" evidence="11">
    <location>
        <begin position="175"/>
        <end position="198"/>
    </location>
</feature>
<dbReference type="PANTHER" id="PTHR42837">
    <property type="entry name" value="REGULATOR OF SIGMA-E PROTEASE RSEP"/>
    <property type="match status" value="1"/>
</dbReference>
<evidence type="ECO:0000313" key="14">
    <source>
        <dbReference type="Proteomes" id="UP000183508"/>
    </source>
</evidence>
<dbReference type="GO" id="GO:0016020">
    <property type="term" value="C:membrane"/>
    <property type="evidence" value="ECO:0007669"/>
    <property type="project" value="UniProtKB-SubCell"/>
</dbReference>
<evidence type="ECO:0000256" key="5">
    <source>
        <dbReference type="ARBA" id="ARBA00022692"/>
    </source>
</evidence>
<dbReference type="GO" id="GO:0006508">
    <property type="term" value="P:proteolysis"/>
    <property type="evidence" value="ECO:0007669"/>
    <property type="project" value="UniProtKB-KW"/>
</dbReference>
<dbReference type="Gene3D" id="2.30.42.10">
    <property type="match status" value="1"/>
</dbReference>
<dbReference type="PROSITE" id="PS50106">
    <property type="entry name" value="PDZ"/>
    <property type="match status" value="1"/>
</dbReference>
<keyword evidence="11" id="KW-0479">Metal-binding</keyword>
<evidence type="ECO:0000256" key="9">
    <source>
        <dbReference type="ARBA" id="ARBA00023049"/>
    </source>
</evidence>
<dbReference type="EC" id="3.4.24.-" evidence="11"/>
<dbReference type="GO" id="GO:0004222">
    <property type="term" value="F:metalloendopeptidase activity"/>
    <property type="evidence" value="ECO:0007669"/>
    <property type="project" value="InterPro"/>
</dbReference>
<dbReference type="Pfam" id="PF17820">
    <property type="entry name" value="PDZ_6"/>
    <property type="match status" value="1"/>
</dbReference>
<keyword evidence="7 11" id="KW-0862">Zinc</keyword>
<dbReference type="STRING" id="392015.SAMN05421543_10768"/>
<evidence type="ECO:0000259" key="12">
    <source>
        <dbReference type="PROSITE" id="PS50106"/>
    </source>
</evidence>
<reference evidence="14" key="1">
    <citation type="submission" date="2016-10" db="EMBL/GenBank/DDBJ databases">
        <authorList>
            <person name="Varghese N."/>
        </authorList>
    </citation>
    <scope>NUCLEOTIDE SEQUENCE [LARGE SCALE GENOMIC DNA]</scope>
    <source>
        <strain evidence="14">DSM 17980</strain>
    </source>
</reference>
<evidence type="ECO:0000256" key="3">
    <source>
        <dbReference type="ARBA" id="ARBA00007931"/>
    </source>
</evidence>
<keyword evidence="14" id="KW-1185">Reference proteome</keyword>
<comment type="similarity">
    <text evidence="3 11">Belongs to the peptidase M50B family.</text>
</comment>
<evidence type="ECO:0000256" key="2">
    <source>
        <dbReference type="ARBA" id="ARBA00004141"/>
    </source>
</evidence>
<keyword evidence="8 11" id="KW-1133">Transmembrane helix</keyword>
<feature type="transmembrane region" description="Helical" evidence="11">
    <location>
        <begin position="396"/>
        <end position="415"/>
    </location>
</feature>
<dbReference type="CDD" id="cd06163">
    <property type="entry name" value="S2P-M50_PDZ_RseP-like"/>
    <property type="match status" value="1"/>
</dbReference>
<protein>
    <recommendedName>
        <fullName evidence="11">Zinc metalloprotease</fullName>
        <ecNumber evidence="11">3.4.24.-</ecNumber>
    </recommendedName>
</protein>
<keyword evidence="10 11" id="KW-0472">Membrane</keyword>
<dbReference type="eggNOG" id="COG0750">
    <property type="taxonomic scope" value="Bacteria"/>
</dbReference>
<dbReference type="OrthoDB" id="9782003at2"/>
<feature type="domain" description="PDZ" evidence="12">
    <location>
        <begin position="201"/>
        <end position="238"/>
    </location>
</feature>
<dbReference type="InterPro" id="IPR001478">
    <property type="entry name" value="PDZ"/>
</dbReference>
<keyword evidence="6 11" id="KW-0378">Hydrolase</keyword>
<dbReference type="GO" id="GO:0046872">
    <property type="term" value="F:metal ion binding"/>
    <property type="evidence" value="ECO:0007669"/>
    <property type="project" value="UniProtKB-KW"/>
</dbReference>
<proteinExistence type="inferred from homology"/>
<gene>
    <name evidence="13" type="ORF">SAMN05421543_10768</name>
</gene>
<dbReference type="SUPFAM" id="SSF50156">
    <property type="entry name" value="PDZ domain-like"/>
    <property type="match status" value="1"/>
</dbReference>
<keyword evidence="4 13" id="KW-0645">Protease</keyword>
<organism evidence="13 14">
    <name type="scientific">Alicyclobacillus macrosporangiidus</name>
    <dbReference type="NCBI Taxonomy" id="392015"/>
    <lineage>
        <taxon>Bacteria</taxon>
        <taxon>Bacillati</taxon>
        <taxon>Bacillota</taxon>
        <taxon>Bacilli</taxon>
        <taxon>Bacillales</taxon>
        <taxon>Alicyclobacillaceae</taxon>
        <taxon>Alicyclobacillus</taxon>
    </lineage>
</organism>
<evidence type="ECO:0000313" key="13">
    <source>
        <dbReference type="EMBL" id="SFU75619.1"/>
    </source>
</evidence>
<dbReference type="CDD" id="cd23081">
    <property type="entry name" value="cpPDZ_EcRseP-like"/>
    <property type="match status" value="1"/>
</dbReference>
<feature type="transmembrane region" description="Helical" evidence="11">
    <location>
        <begin position="6"/>
        <end position="27"/>
    </location>
</feature>
<dbReference type="NCBIfam" id="TIGR00054">
    <property type="entry name" value="RIP metalloprotease RseP"/>
    <property type="match status" value="1"/>
</dbReference>
<dbReference type="InterPro" id="IPR036034">
    <property type="entry name" value="PDZ_sf"/>
</dbReference>